<name>A0A1T4XIV0_9BACT</name>
<dbReference type="EMBL" id="FUYE01000004">
    <property type="protein sequence ID" value="SKA89343.1"/>
    <property type="molecule type" value="Genomic_DNA"/>
</dbReference>
<gene>
    <name evidence="1" type="ORF">SAMN02745166_01573</name>
</gene>
<evidence type="ECO:0000313" key="1">
    <source>
        <dbReference type="EMBL" id="SKA89343.1"/>
    </source>
</evidence>
<reference evidence="2" key="1">
    <citation type="submission" date="2017-02" db="EMBL/GenBank/DDBJ databases">
        <authorList>
            <person name="Varghese N."/>
            <person name="Submissions S."/>
        </authorList>
    </citation>
    <scope>NUCLEOTIDE SEQUENCE [LARGE SCALE GENOMIC DNA]</scope>
    <source>
        <strain evidence="2">ATCC 700200</strain>
    </source>
</reference>
<dbReference type="STRING" id="48467.SAMN02745166_01573"/>
<keyword evidence="2" id="KW-1185">Reference proteome</keyword>
<dbReference type="PANTHER" id="PTHR37841:SF1">
    <property type="entry name" value="DUF3298 DOMAIN-CONTAINING PROTEIN"/>
    <property type="match status" value="1"/>
</dbReference>
<sequence>MKLIFGLAFICTTIFAVSTETPVVVRDEYQQLYGALTPNGFIGNRSWNSMGRFSEGVCAVAEEFGGPWGIIDQTGKLVIQLVFDKIGECKEGLIPVEKGNLRSYLKADGSVGIEFKDEVEEIRSFSAGRAAVKKSGLFGYIGRDGNFVIPPSYEEARPFSVDNNLAAVKINGRWGWVDSKGELIILPQWSNVGDFNGGCAPAQKEKDGAWGYIDVKGNPVIEARYAEAANFKDGYADVNFQGKWCLINTRGELESGIQADEVWGPVQGLSKFRIENSRIGDHYGLAHPDGTVILAARWRQILLDRSSYVAIQSDTGHEGFANGMFAIVTKNGDASRFYSMPEEIYPSTNPPMKSNRSGPIIGIATGLKSNFVLTAHKGGVGDLWKWESGGLKAIRTFERAGRDIIGHLGGVDDGVTSCILSPNGDIAVFGRRDGYVLYDTATGHKINQTRGGGESFSFSPSGKMFLMDDELYETNSGQRVATLKLMGEAQDVQWVKDDELWVVTWTTVDEMVLNAAGIEKMERLPSHLAHYDLRALNTEDPNNLFPEIEPDRYRELKPGACSIRISPGKTRIGVAYHNPAMITIHSCVDLSRGSKLDMSDAVNSEKWKTRSDIFEDYSTEDGAYLGKPTLAWMNDSTIACSGLWEVKDGSVWTSLIRLWHDAELEGSGEGGWFLRDLPIADGPIARISSLGEGLLIYSNSNGKVGCVGKGIDGRFYSKLLGD</sequence>
<dbReference type="InterPro" id="IPR015943">
    <property type="entry name" value="WD40/YVTN_repeat-like_dom_sf"/>
</dbReference>
<dbReference type="AlphaFoldDB" id="A0A1T4XIV0"/>
<dbReference type="Pfam" id="PF14903">
    <property type="entry name" value="WG_beta_rep"/>
    <property type="match status" value="3"/>
</dbReference>
<organism evidence="1 2">
    <name type="scientific">Prosthecobacter debontii</name>
    <dbReference type="NCBI Taxonomy" id="48467"/>
    <lineage>
        <taxon>Bacteria</taxon>
        <taxon>Pseudomonadati</taxon>
        <taxon>Verrucomicrobiota</taxon>
        <taxon>Verrucomicrobiia</taxon>
        <taxon>Verrucomicrobiales</taxon>
        <taxon>Verrucomicrobiaceae</taxon>
        <taxon>Prosthecobacter</taxon>
    </lineage>
</organism>
<dbReference type="InterPro" id="IPR032774">
    <property type="entry name" value="WG_beta_rep"/>
</dbReference>
<protein>
    <submittedName>
        <fullName evidence="1">WG containing repeat-containing protein</fullName>
    </submittedName>
</protein>
<dbReference type="RefSeq" id="WP_078812769.1">
    <property type="nucleotide sequence ID" value="NZ_FUYE01000004.1"/>
</dbReference>
<accession>A0A1T4XIV0</accession>
<proteinExistence type="predicted"/>
<dbReference type="SUPFAM" id="SSF69360">
    <property type="entry name" value="Cell wall binding repeat"/>
    <property type="match status" value="1"/>
</dbReference>
<dbReference type="InterPro" id="IPR011044">
    <property type="entry name" value="Quino_amine_DH_bsu"/>
</dbReference>
<dbReference type="SUPFAM" id="SSF50969">
    <property type="entry name" value="YVTN repeat-like/Quinoprotein amine dehydrogenase"/>
    <property type="match status" value="1"/>
</dbReference>
<dbReference type="Gene3D" id="2.130.10.10">
    <property type="entry name" value="YVTN repeat-like/Quinoprotein amine dehydrogenase"/>
    <property type="match status" value="1"/>
</dbReference>
<dbReference type="PANTHER" id="PTHR37841">
    <property type="entry name" value="GLR2918 PROTEIN"/>
    <property type="match status" value="1"/>
</dbReference>
<dbReference type="Proteomes" id="UP000190774">
    <property type="component" value="Unassembled WGS sequence"/>
</dbReference>
<evidence type="ECO:0000313" key="2">
    <source>
        <dbReference type="Proteomes" id="UP000190774"/>
    </source>
</evidence>
<dbReference type="OrthoDB" id="5464673at2"/>